<dbReference type="STRING" id="8081.ENSPREP00000008066"/>
<dbReference type="GO" id="GO:0035091">
    <property type="term" value="F:phosphatidylinositol binding"/>
    <property type="evidence" value="ECO:0007669"/>
    <property type="project" value="InterPro"/>
</dbReference>
<feature type="binding site" evidence="13">
    <location>
        <position position="298"/>
    </location>
    <ligand>
        <name>a 1,2-diacyl-sn-glycero-3-phospho-(1D-myo-inositol-4,5-bisphosphate)</name>
        <dbReference type="ChEBI" id="CHEBI:58456"/>
    </ligand>
</feature>
<dbReference type="PROSITE" id="PS50002">
    <property type="entry name" value="SH3"/>
    <property type="match status" value="1"/>
</dbReference>
<dbReference type="Bgee" id="ENSPREG00000005525">
    <property type="expression patterns" value="Expressed in caudal fin and 1 other cell type or tissue"/>
</dbReference>
<feature type="binding site" evidence="13">
    <location>
        <position position="296"/>
    </location>
    <ligand>
        <name>a 1,2-diacyl-sn-glycero-3-phospho-(1D-myo-inositol-4,5-bisphosphate)</name>
        <dbReference type="ChEBI" id="CHEBI:58456"/>
    </ligand>
</feature>
<evidence type="ECO:0000313" key="19">
    <source>
        <dbReference type="Proteomes" id="UP000242638"/>
    </source>
</evidence>
<dbReference type="GO" id="GO:0097320">
    <property type="term" value="P:plasma membrane tubulation"/>
    <property type="evidence" value="ECO:0007669"/>
    <property type="project" value="TreeGrafter"/>
</dbReference>
<keyword evidence="4" id="KW-0813">Transport</keyword>
<evidence type="ECO:0000313" key="18">
    <source>
        <dbReference type="Ensembl" id="ENSPREP00000008066.1"/>
    </source>
</evidence>
<keyword evidence="8" id="KW-0653">Protein transport</keyword>
<feature type="domain" description="SH3" evidence="16">
    <location>
        <begin position="42"/>
        <end position="103"/>
    </location>
</feature>
<keyword evidence="19" id="KW-1185">Reference proteome</keyword>
<dbReference type="FunFam" id="2.30.30.40:FF:000116">
    <property type="entry name" value="Sorting nexin"/>
    <property type="match status" value="1"/>
</dbReference>
<evidence type="ECO:0000256" key="4">
    <source>
        <dbReference type="ARBA" id="ARBA00022448"/>
    </source>
</evidence>
<dbReference type="PANTHER" id="PTHR45827:SF5">
    <property type="entry name" value="SORTING NEXIN"/>
    <property type="match status" value="1"/>
</dbReference>
<dbReference type="OMA" id="GWCEGFN"/>
<dbReference type="AlphaFoldDB" id="A0A3P9NER0"/>
<sequence>MIFEPTKSSGERGGPPFNFDQRVLKETLHELRSEDSISQCETMALKAKVLYDFHAENPGEISIAEKELVTLFSEEELEGWLEGENSKGEVGLFPASYVDIIRDQITSSASNNGYSSPKTITQSPSHSSYASPDSHSQRRFKVGSGGGSSFNTSQGSDDDWDDDWDDGSPAQYEPQGLGTTPPLYPVTTSLPGRGASQQQQQQAKSSATVGRNLNRFSTFVKSGGEAFLLGEASAFVKDGDRICVVMGKYGPEWQEDPYPFTCTIDDPTKQTKFKGMKSYMSYGLTPTHTNVQVNRRYKHFDWLYARLVERFPVISVPHLPEKQATGRFEEDFISKRRKGLIWWMNHMTSHPVLAHCDVFQHFLTCGADEKAWKMGKRKAERDDLVGANFFLTISTPVVPLDLQEVESKIEGFKSFTKKMDENIVVVNTSINEFARKQITGFKKEYQKVGQSFKHLAQAFELDQQVYSAGLNKAISYTGEAYEAIGEYFAEQPRQDLEPISDLLDLYRGHLSNFPDIIHVQKGALTKVKDCPKKEGELHDRCNIISCATLAEIQHFHRTRVRDFRMQMQHHLRQQISFFQKITAKLEDALHKYDDDQ</sequence>
<dbReference type="OrthoDB" id="10254720at2759"/>
<dbReference type="SMART" id="SM00326">
    <property type="entry name" value="SH3"/>
    <property type="match status" value="1"/>
</dbReference>
<evidence type="ECO:0000256" key="3">
    <source>
        <dbReference type="ARBA" id="ARBA00022443"/>
    </source>
</evidence>
<dbReference type="Pfam" id="PF00787">
    <property type="entry name" value="PX"/>
    <property type="match status" value="1"/>
</dbReference>
<evidence type="ECO:0000256" key="10">
    <source>
        <dbReference type="ARBA" id="ARBA00023306"/>
    </source>
</evidence>
<reference evidence="18" key="2">
    <citation type="submission" date="2025-08" db="UniProtKB">
        <authorList>
            <consortium name="Ensembl"/>
        </authorList>
    </citation>
    <scope>IDENTIFICATION</scope>
    <source>
        <strain evidence="18">Guanapo</strain>
    </source>
</reference>
<dbReference type="FunFam" id="1.20.1270.60:FF:000033">
    <property type="entry name" value="Sorting nexin"/>
    <property type="match status" value="1"/>
</dbReference>
<dbReference type="Pfam" id="PF10456">
    <property type="entry name" value="BAR_3_WASP_bdg"/>
    <property type="match status" value="1"/>
</dbReference>
<evidence type="ECO:0000256" key="14">
    <source>
        <dbReference type="PROSITE-ProRule" id="PRU00192"/>
    </source>
</evidence>
<feature type="compositionally biased region" description="Low complexity" evidence="15">
    <location>
        <begin position="195"/>
        <end position="207"/>
    </location>
</feature>
<dbReference type="InterPro" id="IPR036871">
    <property type="entry name" value="PX_dom_sf"/>
</dbReference>
<feature type="compositionally biased region" description="Polar residues" evidence="15">
    <location>
        <begin position="107"/>
        <end position="122"/>
    </location>
</feature>
<dbReference type="Gene3D" id="3.30.1520.10">
    <property type="entry name" value="Phox-like domain"/>
    <property type="match status" value="1"/>
</dbReference>
<feature type="compositionally biased region" description="Low complexity" evidence="15">
    <location>
        <begin position="123"/>
        <end position="134"/>
    </location>
</feature>
<proteinExistence type="inferred from homology"/>
<accession>A0A3P9NER0</accession>
<dbReference type="GO" id="GO:0016197">
    <property type="term" value="P:endosomal transport"/>
    <property type="evidence" value="ECO:0007669"/>
    <property type="project" value="TreeGrafter"/>
</dbReference>
<evidence type="ECO:0000259" key="16">
    <source>
        <dbReference type="PROSITE" id="PS50002"/>
    </source>
</evidence>
<dbReference type="InterPro" id="IPR027267">
    <property type="entry name" value="AH/BAR_dom_sf"/>
</dbReference>
<name>A0A3P9NER0_POERE</name>
<dbReference type="GO" id="GO:0000278">
    <property type="term" value="P:mitotic cell cycle"/>
    <property type="evidence" value="ECO:0007669"/>
    <property type="project" value="InterPro"/>
</dbReference>
<evidence type="ECO:0000256" key="6">
    <source>
        <dbReference type="ARBA" id="ARBA00022618"/>
    </source>
</evidence>
<dbReference type="SMART" id="SM00312">
    <property type="entry name" value="PX"/>
    <property type="match status" value="1"/>
</dbReference>
<organism evidence="18 19">
    <name type="scientific">Poecilia reticulata</name>
    <name type="common">Guppy</name>
    <name type="synonym">Acanthophacelus reticulatus</name>
    <dbReference type="NCBI Taxonomy" id="8081"/>
    <lineage>
        <taxon>Eukaryota</taxon>
        <taxon>Metazoa</taxon>
        <taxon>Chordata</taxon>
        <taxon>Craniata</taxon>
        <taxon>Vertebrata</taxon>
        <taxon>Euteleostomi</taxon>
        <taxon>Actinopterygii</taxon>
        <taxon>Neopterygii</taxon>
        <taxon>Teleostei</taxon>
        <taxon>Neoteleostei</taxon>
        <taxon>Acanthomorphata</taxon>
        <taxon>Ovalentaria</taxon>
        <taxon>Atherinomorphae</taxon>
        <taxon>Cyprinodontiformes</taxon>
        <taxon>Poeciliidae</taxon>
        <taxon>Poeciliinae</taxon>
        <taxon>Poecilia</taxon>
    </lineage>
</organism>
<evidence type="ECO:0000256" key="2">
    <source>
        <dbReference type="ARBA" id="ARBA00010883"/>
    </source>
</evidence>
<keyword evidence="6" id="KW-0132">Cell division</keyword>
<dbReference type="InterPro" id="IPR001452">
    <property type="entry name" value="SH3_domain"/>
</dbReference>
<dbReference type="InterPro" id="IPR014536">
    <property type="entry name" value="Snx9_fam"/>
</dbReference>
<keyword evidence="9 12" id="KW-0472">Membrane</keyword>
<reference evidence="19" key="1">
    <citation type="submission" date="2013-11" db="EMBL/GenBank/DDBJ databases">
        <title>The genomic landscape of the Guanapo guppy.</title>
        <authorList>
            <person name="Kuenstner A."/>
            <person name="Dreyer C."/>
        </authorList>
    </citation>
    <scope>NUCLEOTIDE SEQUENCE</scope>
    <source>
        <strain evidence="19">Guanapo</strain>
    </source>
</reference>
<dbReference type="GO" id="GO:0036089">
    <property type="term" value="P:cleavage furrow formation"/>
    <property type="evidence" value="ECO:0007669"/>
    <property type="project" value="TreeGrafter"/>
</dbReference>
<dbReference type="Gene3D" id="2.30.30.40">
    <property type="entry name" value="SH3 Domains"/>
    <property type="match status" value="1"/>
</dbReference>
<dbReference type="GO" id="GO:0006897">
    <property type="term" value="P:endocytosis"/>
    <property type="evidence" value="ECO:0007669"/>
    <property type="project" value="UniProtKB-KW"/>
</dbReference>
<dbReference type="GO" id="GO:0030659">
    <property type="term" value="C:cytoplasmic vesicle membrane"/>
    <property type="evidence" value="ECO:0007669"/>
    <property type="project" value="UniProtKB-SubCell"/>
</dbReference>
<evidence type="ECO:0000256" key="12">
    <source>
        <dbReference type="PIRNR" id="PIRNR027744"/>
    </source>
</evidence>
<evidence type="ECO:0000256" key="7">
    <source>
        <dbReference type="ARBA" id="ARBA00022776"/>
    </source>
</evidence>
<dbReference type="GO" id="GO:0015031">
    <property type="term" value="P:protein transport"/>
    <property type="evidence" value="ECO:0007669"/>
    <property type="project" value="UniProtKB-KW"/>
</dbReference>
<feature type="compositionally biased region" description="Acidic residues" evidence="15">
    <location>
        <begin position="156"/>
        <end position="166"/>
    </location>
</feature>
<dbReference type="KEGG" id="pret:103473555"/>
<evidence type="ECO:0000256" key="8">
    <source>
        <dbReference type="ARBA" id="ARBA00022927"/>
    </source>
</evidence>
<evidence type="ECO:0000256" key="9">
    <source>
        <dbReference type="ARBA" id="ARBA00023136"/>
    </source>
</evidence>
<keyword evidence="11 12" id="KW-0968">Cytoplasmic vesicle</keyword>
<evidence type="ECO:0000256" key="15">
    <source>
        <dbReference type="SAM" id="MobiDB-lite"/>
    </source>
</evidence>
<dbReference type="InterPro" id="IPR019497">
    <property type="entry name" value="Sorting_nexin_WASP-bd-dom"/>
</dbReference>
<dbReference type="GeneTree" id="ENSGT00940000157724"/>
<reference evidence="18" key="3">
    <citation type="submission" date="2025-09" db="UniProtKB">
        <authorList>
            <consortium name="Ensembl"/>
        </authorList>
    </citation>
    <scope>IDENTIFICATION</scope>
    <source>
        <strain evidence="18">Guanapo</strain>
    </source>
</reference>
<dbReference type="InterPro" id="IPR036028">
    <property type="entry name" value="SH3-like_dom_sf"/>
</dbReference>
<evidence type="ECO:0000256" key="11">
    <source>
        <dbReference type="ARBA" id="ARBA00023329"/>
    </source>
</evidence>
<feature type="domain" description="PX" evidence="17">
    <location>
        <begin position="260"/>
        <end position="370"/>
    </location>
</feature>
<evidence type="ECO:0000259" key="17">
    <source>
        <dbReference type="PROSITE" id="PS50195"/>
    </source>
</evidence>
<dbReference type="Gene3D" id="1.20.1270.60">
    <property type="entry name" value="Arfaptin homology (AH) domain/BAR domain"/>
    <property type="match status" value="1"/>
</dbReference>
<dbReference type="Pfam" id="PF14604">
    <property type="entry name" value="SH3_9"/>
    <property type="match status" value="1"/>
</dbReference>
<evidence type="ECO:0000256" key="1">
    <source>
        <dbReference type="ARBA" id="ARBA00004180"/>
    </source>
</evidence>
<keyword evidence="10" id="KW-0131">Cell cycle</keyword>
<dbReference type="GeneID" id="103473555"/>
<keyword evidence="7" id="KW-0498">Mitosis</keyword>
<dbReference type="PIRSF" id="PIRSF027744">
    <property type="entry name" value="Snx9"/>
    <property type="match status" value="1"/>
</dbReference>
<keyword evidence="3 14" id="KW-0728">SH3 domain</keyword>
<feature type="region of interest" description="Disordered" evidence="15">
    <location>
        <begin position="107"/>
        <end position="208"/>
    </location>
</feature>
<dbReference type="PROSITE" id="PS50195">
    <property type="entry name" value="PX"/>
    <property type="match status" value="1"/>
</dbReference>
<dbReference type="SUPFAM" id="SSF64268">
    <property type="entry name" value="PX domain"/>
    <property type="match status" value="1"/>
</dbReference>
<dbReference type="FunFam" id="3.30.1520.10:FF:000004">
    <property type="entry name" value="Sorting nexin"/>
    <property type="match status" value="1"/>
</dbReference>
<evidence type="ECO:0000256" key="13">
    <source>
        <dbReference type="PIRSR" id="PIRSR027744-1"/>
    </source>
</evidence>
<comment type="subcellular location">
    <subcellularLocation>
        <location evidence="1">Cytoplasmic vesicle membrane</location>
        <topology evidence="1">Peripheral membrane protein</topology>
        <orientation evidence="1">Cytoplasmic side</orientation>
    </subcellularLocation>
</comment>
<protein>
    <recommendedName>
        <fullName evidence="12">Sorting nexin</fullName>
    </recommendedName>
</protein>
<dbReference type="SUPFAM" id="SSF50044">
    <property type="entry name" value="SH3-domain"/>
    <property type="match status" value="1"/>
</dbReference>
<dbReference type="Ensembl" id="ENSPRET00000008159.1">
    <property type="protein sequence ID" value="ENSPREP00000008066.1"/>
    <property type="gene ID" value="ENSPREG00000005525.1"/>
</dbReference>
<keyword evidence="5" id="KW-0254">Endocytosis</keyword>
<evidence type="ECO:0000256" key="5">
    <source>
        <dbReference type="ARBA" id="ARBA00022583"/>
    </source>
</evidence>
<dbReference type="PANTHER" id="PTHR45827">
    <property type="entry name" value="SORTING NEXIN"/>
    <property type="match status" value="1"/>
</dbReference>
<dbReference type="GO" id="GO:0005886">
    <property type="term" value="C:plasma membrane"/>
    <property type="evidence" value="ECO:0007669"/>
    <property type="project" value="TreeGrafter"/>
</dbReference>
<feature type="binding site" evidence="13">
    <location>
        <position position="336"/>
    </location>
    <ligand>
        <name>a 1,2-diacyl-sn-glycero-3-phospho-(1D-myo-inositol-4,5-bisphosphate)</name>
        <dbReference type="ChEBI" id="CHEBI:58456"/>
    </ligand>
</feature>
<dbReference type="RefSeq" id="XP_008422095.1">
    <property type="nucleotide sequence ID" value="XM_008423873.2"/>
</dbReference>
<dbReference type="Proteomes" id="UP000242638">
    <property type="component" value="Unassembled WGS sequence"/>
</dbReference>
<comment type="similarity">
    <text evidence="2 12">Belongs to the sorting nexin family.</text>
</comment>
<dbReference type="InterPro" id="IPR001683">
    <property type="entry name" value="PX_dom"/>
</dbReference>